<protein>
    <submittedName>
        <fullName evidence="2">Transcriptional regulator</fullName>
    </submittedName>
</protein>
<dbReference type="Gene3D" id="1.10.260.40">
    <property type="entry name" value="lambda repressor-like DNA-binding domains"/>
    <property type="match status" value="1"/>
</dbReference>
<feature type="region of interest" description="Disordered" evidence="1">
    <location>
        <begin position="35"/>
        <end position="59"/>
    </location>
</feature>
<feature type="compositionally biased region" description="Polar residues" evidence="1">
    <location>
        <begin position="36"/>
        <end position="54"/>
    </location>
</feature>
<dbReference type="OrthoDB" id="8565732at2"/>
<dbReference type="EMBL" id="MTJN01000002">
    <property type="protein sequence ID" value="OOV08809.1"/>
    <property type="molecule type" value="Genomic_DNA"/>
</dbReference>
<evidence type="ECO:0000313" key="2">
    <source>
        <dbReference type="EMBL" id="OOV08809.1"/>
    </source>
</evidence>
<reference evidence="2 3" key="1">
    <citation type="submission" date="2017-01" db="EMBL/GenBank/DDBJ databases">
        <title>Genome sequencing of Rhodoferax fermentans JCM 7819.</title>
        <authorList>
            <person name="Kim Y.J."/>
            <person name="Farh M.E.-A."/>
            <person name="Yang D.-C."/>
        </authorList>
    </citation>
    <scope>NUCLEOTIDE SEQUENCE [LARGE SCALE GENOMIC DNA]</scope>
    <source>
        <strain evidence="2 3">JCM 7819</strain>
    </source>
</reference>
<dbReference type="InterPro" id="IPR010982">
    <property type="entry name" value="Lambda_DNA-bd_dom_sf"/>
</dbReference>
<name>A0A1T1AXF2_RHOFE</name>
<organism evidence="2 3">
    <name type="scientific">Rhodoferax fermentans</name>
    <dbReference type="NCBI Taxonomy" id="28066"/>
    <lineage>
        <taxon>Bacteria</taxon>
        <taxon>Pseudomonadati</taxon>
        <taxon>Pseudomonadota</taxon>
        <taxon>Betaproteobacteria</taxon>
        <taxon>Burkholderiales</taxon>
        <taxon>Comamonadaceae</taxon>
        <taxon>Rhodoferax</taxon>
    </lineage>
</organism>
<evidence type="ECO:0000313" key="3">
    <source>
        <dbReference type="Proteomes" id="UP000190750"/>
    </source>
</evidence>
<dbReference type="GO" id="GO:0003677">
    <property type="term" value="F:DNA binding"/>
    <property type="evidence" value="ECO:0007669"/>
    <property type="project" value="InterPro"/>
</dbReference>
<gene>
    <name evidence="2" type="ORF">RF819_00340</name>
</gene>
<keyword evidence="3" id="KW-1185">Reference proteome</keyword>
<comment type="caution">
    <text evidence="2">The sequence shown here is derived from an EMBL/GenBank/DDBJ whole genome shotgun (WGS) entry which is preliminary data.</text>
</comment>
<dbReference type="Proteomes" id="UP000190750">
    <property type="component" value="Unassembled WGS sequence"/>
</dbReference>
<accession>A0A1T1AXF2</accession>
<sequence length="92" mass="9979">MQMQMPTPTGDELKAARVKVGLSQVQAAVLMGYPVQSGSRGGQQSRTWQALESSQDPRKMPGPIFAMFQLLTDSHPEFSLVKKESPAETSAS</sequence>
<evidence type="ECO:0000256" key="1">
    <source>
        <dbReference type="SAM" id="MobiDB-lite"/>
    </source>
</evidence>
<dbReference type="AlphaFoldDB" id="A0A1T1AXF2"/>
<proteinExistence type="predicted"/>